<name>A0ABV4D7C4_9LACT</name>
<evidence type="ECO:0000313" key="2">
    <source>
        <dbReference type="Proteomes" id="UP001565242"/>
    </source>
</evidence>
<proteinExistence type="predicted"/>
<dbReference type="Proteomes" id="UP001565242">
    <property type="component" value="Unassembled WGS sequence"/>
</dbReference>
<accession>A0ABV4D7C4</accession>
<reference evidence="1 2" key="1">
    <citation type="submission" date="2024-03" db="EMBL/GenBank/DDBJ databases">
        <title>Mouse gut bacterial collection (mGBC) of GemPharmatech.</title>
        <authorList>
            <person name="He Y."/>
            <person name="Dong L."/>
            <person name="Wu D."/>
            <person name="Gao X."/>
            <person name="Lin Z."/>
        </authorList>
    </citation>
    <scope>NUCLEOTIDE SEQUENCE [LARGE SCALE GENOMIC DNA]</scope>
    <source>
        <strain evidence="1 2">20-218</strain>
    </source>
</reference>
<gene>
    <name evidence="1" type="ORF">AALM99_04285</name>
</gene>
<comment type="caution">
    <text evidence="1">The sequence shown here is derived from an EMBL/GenBank/DDBJ whole genome shotgun (WGS) entry which is preliminary data.</text>
</comment>
<keyword evidence="2" id="KW-1185">Reference proteome</keyword>
<dbReference type="RefSeq" id="WP_369917981.1">
    <property type="nucleotide sequence ID" value="NZ_JBCLSQ010000008.1"/>
</dbReference>
<sequence length="108" mass="12709">MNVETKTKKQTTETEYQEINIYKILNEDNWRISCNIPKLARKYRKFLISGFEVINENSGRIIEIHGIIDNCNVSISKKVELTEEQRKKSVERAKKYLAMSRNKNNVSN</sequence>
<evidence type="ECO:0000313" key="1">
    <source>
        <dbReference type="EMBL" id="MEY8537661.1"/>
    </source>
</evidence>
<organism evidence="1 2">
    <name type="scientific">Lactococcus muris</name>
    <dbReference type="NCBI Taxonomy" id="2941330"/>
    <lineage>
        <taxon>Bacteria</taxon>
        <taxon>Bacillati</taxon>
        <taxon>Bacillota</taxon>
        <taxon>Bacilli</taxon>
        <taxon>Lactobacillales</taxon>
        <taxon>Streptococcaceae</taxon>
        <taxon>Lactococcus</taxon>
    </lineage>
</organism>
<protein>
    <submittedName>
        <fullName evidence="1">Uncharacterized protein</fullName>
    </submittedName>
</protein>
<dbReference type="EMBL" id="JBCLSQ010000008">
    <property type="protein sequence ID" value="MEY8537661.1"/>
    <property type="molecule type" value="Genomic_DNA"/>
</dbReference>